<dbReference type="NCBIfam" id="TIGR02532">
    <property type="entry name" value="IV_pilin_GFxxxE"/>
    <property type="match status" value="1"/>
</dbReference>
<evidence type="ECO:0000313" key="13">
    <source>
        <dbReference type="EMBL" id="TWT47571.1"/>
    </source>
</evidence>
<feature type="transmembrane region" description="Helical" evidence="11">
    <location>
        <begin position="20"/>
        <end position="38"/>
    </location>
</feature>
<comment type="similarity">
    <text evidence="9">Belongs to the GSP H family.</text>
</comment>
<evidence type="ECO:0000256" key="5">
    <source>
        <dbReference type="ARBA" id="ARBA00022519"/>
    </source>
</evidence>
<dbReference type="Proteomes" id="UP000318995">
    <property type="component" value="Unassembled WGS sequence"/>
</dbReference>
<comment type="subcellular location">
    <subcellularLocation>
        <location evidence="1">Cell inner membrane</location>
        <topology evidence="1">Single-pass membrane protein</topology>
    </subcellularLocation>
</comment>
<keyword evidence="7 11" id="KW-1133">Transmembrane helix</keyword>
<proteinExistence type="inferred from homology"/>
<evidence type="ECO:0000256" key="9">
    <source>
        <dbReference type="ARBA" id="ARBA00025772"/>
    </source>
</evidence>
<evidence type="ECO:0000256" key="3">
    <source>
        <dbReference type="ARBA" id="ARBA00022475"/>
    </source>
</evidence>
<feature type="domain" description="General secretion pathway GspH" evidence="12">
    <location>
        <begin position="54"/>
        <end position="156"/>
    </location>
</feature>
<dbReference type="EMBL" id="SJPH01000002">
    <property type="protein sequence ID" value="TWT47571.1"/>
    <property type="molecule type" value="Genomic_DNA"/>
</dbReference>
<dbReference type="InterPro" id="IPR022346">
    <property type="entry name" value="T2SS_GspH"/>
</dbReference>
<evidence type="ECO:0000313" key="14">
    <source>
        <dbReference type="Proteomes" id="UP000318995"/>
    </source>
</evidence>
<protein>
    <recommendedName>
        <fullName evidence="2">Type II secretion system protein H</fullName>
    </recommendedName>
    <alternativeName>
        <fullName evidence="10">General secretion pathway protein H</fullName>
    </alternativeName>
</protein>
<keyword evidence="8 11" id="KW-0472">Membrane</keyword>
<gene>
    <name evidence="13" type="ORF">Pla111_11860</name>
</gene>
<evidence type="ECO:0000256" key="4">
    <source>
        <dbReference type="ARBA" id="ARBA00022481"/>
    </source>
</evidence>
<dbReference type="Pfam" id="PF12019">
    <property type="entry name" value="GspH"/>
    <property type="match status" value="1"/>
</dbReference>
<reference evidence="13 14" key="1">
    <citation type="submission" date="2019-02" db="EMBL/GenBank/DDBJ databases">
        <title>Deep-cultivation of Planctomycetes and their phenomic and genomic characterization uncovers novel biology.</title>
        <authorList>
            <person name="Wiegand S."/>
            <person name="Jogler M."/>
            <person name="Boedeker C."/>
            <person name="Pinto D."/>
            <person name="Vollmers J."/>
            <person name="Rivas-Marin E."/>
            <person name="Kohn T."/>
            <person name="Peeters S.H."/>
            <person name="Heuer A."/>
            <person name="Rast P."/>
            <person name="Oberbeckmann S."/>
            <person name="Bunk B."/>
            <person name="Jeske O."/>
            <person name="Meyerdierks A."/>
            <person name="Storesund J.E."/>
            <person name="Kallscheuer N."/>
            <person name="Luecker S."/>
            <person name="Lage O.M."/>
            <person name="Pohl T."/>
            <person name="Merkel B.J."/>
            <person name="Hornburger P."/>
            <person name="Mueller R.-W."/>
            <person name="Bruemmer F."/>
            <person name="Labrenz M."/>
            <person name="Spormann A.M."/>
            <person name="Op Den Camp H."/>
            <person name="Overmann J."/>
            <person name="Amann R."/>
            <person name="Jetten M.S.M."/>
            <person name="Mascher T."/>
            <person name="Medema M.H."/>
            <person name="Devos D.P."/>
            <person name="Kaster A.-K."/>
            <person name="Ovreas L."/>
            <person name="Rohde M."/>
            <person name="Galperin M.Y."/>
            <person name="Jogler C."/>
        </authorList>
    </citation>
    <scope>NUCLEOTIDE SEQUENCE [LARGE SCALE GENOMIC DNA]</scope>
    <source>
        <strain evidence="13 14">Pla111</strain>
    </source>
</reference>
<dbReference type="InterPro" id="IPR045584">
    <property type="entry name" value="Pilin-like"/>
</dbReference>
<evidence type="ECO:0000256" key="6">
    <source>
        <dbReference type="ARBA" id="ARBA00022692"/>
    </source>
</evidence>
<dbReference type="InterPro" id="IPR012902">
    <property type="entry name" value="N_methyl_site"/>
</dbReference>
<keyword evidence="6 11" id="KW-0812">Transmembrane</keyword>
<accession>A0A5C5WBY7</accession>
<evidence type="ECO:0000256" key="8">
    <source>
        <dbReference type="ARBA" id="ARBA00023136"/>
    </source>
</evidence>
<sequence length="162" mass="17120">MLIRPRGTDVACAARRAFTLIELVIVVMLLGMFAGVAAPRYTKALSGAQLETASKRLAADLRRARAVATQTASPCTIQFRPALKAYGSTDLPDPAQAGAPLDVRLTQDGFNLSMSVTDFDGLNMVTFDWRGDPVNTGSVTLGHGGATRIISVLATGEVEVAR</sequence>
<dbReference type="AlphaFoldDB" id="A0A5C5WBY7"/>
<keyword evidence="14" id="KW-1185">Reference proteome</keyword>
<evidence type="ECO:0000259" key="12">
    <source>
        <dbReference type="Pfam" id="PF12019"/>
    </source>
</evidence>
<keyword evidence="5" id="KW-0997">Cell inner membrane</keyword>
<comment type="caution">
    <text evidence="13">The sequence shown here is derived from an EMBL/GenBank/DDBJ whole genome shotgun (WGS) entry which is preliminary data.</text>
</comment>
<dbReference type="GO" id="GO:0005886">
    <property type="term" value="C:plasma membrane"/>
    <property type="evidence" value="ECO:0007669"/>
    <property type="project" value="UniProtKB-SubCell"/>
</dbReference>
<keyword evidence="3" id="KW-1003">Cell membrane</keyword>
<dbReference type="Gene3D" id="3.30.700.10">
    <property type="entry name" value="Glycoprotein, Type 4 Pilin"/>
    <property type="match status" value="1"/>
</dbReference>
<keyword evidence="4" id="KW-0488">Methylation</keyword>
<evidence type="ECO:0000256" key="7">
    <source>
        <dbReference type="ARBA" id="ARBA00022989"/>
    </source>
</evidence>
<dbReference type="GO" id="GO:0015628">
    <property type="term" value="P:protein secretion by the type II secretion system"/>
    <property type="evidence" value="ECO:0007669"/>
    <property type="project" value="InterPro"/>
</dbReference>
<dbReference type="Pfam" id="PF07963">
    <property type="entry name" value="N_methyl"/>
    <property type="match status" value="1"/>
</dbReference>
<dbReference type="GO" id="GO:0015627">
    <property type="term" value="C:type II protein secretion system complex"/>
    <property type="evidence" value="ECO:0007669"/>
    <property type="project" value="InterPro"/>
</dbReference>
<evidence type="ECO:0000256" key="11">
    <source>
        <dbReference type="SAM" id="Phobius"/>
    </source>
</evidence>
<dbReference type="SUPFAM" id="SSF54523">
    <property type="entry name" value="Pili subunits"/>
    <property type="match status" value="1"/>
</dbReference>
<organism evidence="13 14">
    <name type="scientific">Botrimarina hoheduenensis</name>
    <dbReference type="NCBI Taxonomy" id="2528000"/>
    <lineage>
        <taxon>Bacteria</taxon>
        <taxon>Pseudomonadati</taxon>
        <taxon>Planctomycetota</taxon>
        <taxon>Planctomycetia</taxon>
        <taxon>Pirellulales</taxon>
        <taxon>Lacipirellulaceae</taxon>
        <taxon>Botrimarina</taxon>
    </lineage>
</organism>
<evidence type="ECO:0000256" key="2">
    <source>
        <dbReference type="ARBA" id="ARBA00021549"/>
    </source>
</evidence>
<name>A0A5C5WBY7_9BACT</name>
<evidence type="ECO:0000256" key="1">
    <source>
        <dbReference type="ARBA" id="ARBA00004377"/>
    </source>
</evidence>
<evidence type="ECO:0000256" key="10">
    <source>
        <dbReference type="ARBA" id="ARBA00030775"/>
    </source>
</evidence>